<sequence length="431" mass="49916">MKLKGIFISVLATLSIGLLLSFRFQNPVAEEILKSIPIVDSFKVIDSDPFFQSTYEVWLRVPLDHNNPNSPKFPLRAYYSHRSFTRPMVVVIDGYTMYTSKANELTKILGANQLTIEHRFFSNSRPKDSLPWQYLNIRQAAADAHMVISAFKKHYHNKWVSTGISKSGQATIFHRRFYPNDVDVSVPYVAPLNFSSEDKRVYDFLSKVGTPECRKKIKDFQKALFKNKNEILPMLENLAKKNRWEFKMGIDRAYDLSVLEYEFSFWQWGSSCTEIPNANSDAKELFEHWADVNPFTFFEKKSTEKVLPFFYQAMTEIGMYGYNIEPFREYLPDKKNITFEFTLPDSVNVKFDSTAMLDIYQWVRDSGNYMLYIYGGNDAWTSTSVVPGNKTNAVKMVCPGGSHSTRIKSFPPELQDSIYHVLEKWVGVEIN</sequence>
<dbReference type="PANTHER" id="PTHR11010:SF38">
    <property type="entry name" value="LYSOSOMAL PRO-X CARBOXYPEPTIDASE"/>
    <property type="match status" value="1"/>
</dbReference>
<evidence type="ECO:0000256" key="2">
    <source>
        <dbReference type="ARBA" id="ARBA00022729"/>
    </source>
</evidence>
<proteinExistence type="predicted"/>
<dbReference type="Pfam" id="PF05576">
    <property type="entry name" value="Peptidase_S37"/>
    <property type="match status" value="1"/>
</dbReference>
<dbReference type="InterPro" id="IPR029058">
    <property type="entry name" value="AB_hydrolase_fold"/>
</dbReference>
<evidence type="ECO:0000256" key="1">
    <source>
        <dbReference type="ARBA" id="ARBA00022670"/>
    </source>
</evidence>
<keyword evidence="1" id="KW-0645">Protease</keyword>
<dbReference type="EMBL" id="CP041345">
    <property type="protein sequence ID" value="QKG81111.1"/>
    <property type="molecule type" value="Genomic_DNA"/>
</dbReference>
<keyword evidence="2" id="KW-0732">Signal</keyword>
<evidence type="ECO:0000256" key="3">
    <source>
        <dbReference type="ARBA" id="ARBA00022801"/>
    </source>
</evidence>
<organism evidence="4 5">
    <name type="scientific">Tenuifilum thalassicum</name>
    <dbReference type="NCBI Taxonomy" id="2590900"/>
    <lineage>
        <taxon>Bacteria</taxon>
        <taxon>Pseudomonadati</taxon>
        <taxon>Bacteroidota</taxon>
        <taxon>Bacteroidia</taxon>
        <taxon>Bacteroidales</taxon>
        <taxon>Tenuifilaceae</taxon>
        <taxon>Tenuifilum</taxon>
    </lineage>
</organism>
<accession>A0A7D3XXU0</accession>
<dbReference type="KEGG" id="ttz:FHG85_12820"/>
<dbReference type="SUPFAM" id="SSF53474">
    <property type="entry name" value="alpha/beta-Hydrolases"/>
    <property type="match status" value="1"/>
</dbReference>
<evidence type="ECO:0000313" key="4">
    <source>
        <dbReference type="EMBL" id="QKG81111.1"/>
    </source>
</evidence>
<dbReference type="GO" id="GO:0008239">
    <property type="term" value="F:dipeptidyl-peptidase activity"/>
    <property type="evidence" value="ECO:0007669"/>
    <property type="project" value="TreeGrafter"/>
</dbReference>
<reference evidence="4 5" key="1">
    <citation type="submission" date="2019-07" db="EMBL/GenBank/DDBJ databases">
        <title>Thalassofilum flectens gen. nov., sp. nov., a novel moderate thermophilic anaerobe from a shallow sea hot spring in Kunashir Island (Russia), representing a new family in the order Bacteroidales, and proposal of Thalassofilacea fam. nov.</title>
        <authorList>
            <person name="Kochetkova T.V."/>
            <person name="Podosokorskaya O.A."/>
            <person name="Novikov A."/>
            <person name="Elcheninov A.G."/>
            <person name="Toshchakov S.V."/>
            <person name="Kublanov I.V."/>
        </authorList>
    </citation>
    <scope>NUCLEOTIDE SEQUENCE [LARGE SCALE GENOMIC DNA]</scope>
    <source>
        <strain evidence="4 5">38-H</strain>
    </source>
</reference>
<keyword evidence="3" id="KW-0378">Hydrolase</keyword>
<keyword evidence="5" id="KW-1185">Reference proteome</keyword>
<dbReference type="Gene3D" id="3.40.50.1820">
    <property type="entry name" value="alpha/beta hydrolase"/>
    <property type="match status" value="2"/>
</dbReference>
<name>A0A7D3XXU0_9BACT</name>
<dbReference type="AlphaFoldDB" id="A0A7D3XXU0"/>
<protein>
    <submittedName>
        <fullName evidence="4">Peptidase</fullName>
    </submittedName>
</protein>
<dbReference type="RefSeq" id="WP_173076549.1">
    <property type="nucleotide sequence ID" value="NZ_CP041345.1"/>
</dbReference>
<dbReference type="Proteomes" id="UP000500961">
    <property type="component" value="Chromosome"/>
</dbReference>
<gene>
    <name evidence="4" type="ORF">FHG85_12820</name>
</gene>
<dbReference type="InterPro" id="IPR008761">
    <property type="entry name" value="Peptidase_S37"/>
</dbReference>
<dbReference type="GO" id="GO:0006508">
    <property type="term" value="P:proteolysis"/>
    <property type="evidence" value="ECO:0007669"/>
    <property type="project" value="UniProtKB-KW"/>
</dbReference>
<dbReference type="PANTHER" id="PTHR11010">
    <property type="entry name" value="PROTEASE S28 PRO-X CARBOXYPEPTIDASE-RELATED"/>
    <property type="match status" value="1"/>
</dbReference>
<evidence type="ECO:0000313" key="5">
    <source>
        <dbReference type="Proteomes" id="UP000500961"/>
    </source>
</evidence>